<dbReference type="UniPathway" id="UPA00275">
    <property type="reaction ID" value="UER00404"/>
</dbReference>
<dbReference type="AlphaFoldDB" id="A0A1M6D3X1"/>
<accession>A0A1M6D3X1</accession>
<evidence type="ECO:0000313" key="9">
    <source>
        <dbReference type="Proteomes" id="UP000184050"/>
    </source>
</evidence>
<dbReference type="OrthoDB" id="9809709at2"/>
<comment type="pathway">
    <text evidence="1 7">Cofactor biosynthesis; riboflavin biosynthesis; riboflavin from 2-hydroxy-3-oxobutyl phosphate and 5-amino-6-(D-ribitylamino)uracil: step 1/2.</text>
</comment>
<evidence type="ECO:0000256" key="6">
    <source>
        <dbReference type="ARBA" id="ARBA00048785"/>
    </source>
</evidence>
<dbReference type="EC" id="2.5.1.78" evidence="3 7"/>
<evidence type="ECO:0000256" key="7">
    <source>
        <dbReference type="HAMAP-Rule" id="MF_00178"/>
    </source>
</evidence>
<evidence type="ECO:0000313" key="8">
    <source>
        <dbReference type="EMBL" id="SHI67821.1"/>
    </source>
</evidence>
<dbReference type="PANTHER" id="PTHR21058:SF0">
    <property type="entry name" value="6,7-DIMETHYL-8-RIBITYLLUMAZINE SYNTHASE"/>
    <property type="match status" value="1"/>
</dbReference>
<dbReference type="GO" id="GO:0009349">
    <property type="term" value="C:riboflavin synthase complex"/>
    <property type="evidence" value="ECO:0007669"/>
    <property type="project" value="UniProtKB-UniRule"/>
</dbReference>
<comment type="similarity">
    <text evidence="2 7">Belongs to the DMRL synthase family.</text>
</comment>
<feature type="binding site" evidence="7">
    <location>
        <begin position="63"/>
        <end position="65"/>
    </location>
    <ligand>
        <name>5-amino-6-(D-ribitylamino)uracil</name>
        <dbReference type="ChEBI" id="CHEBI:15934"/>
    </ligand>
</feature>
<dbReference type="GO" id="GO:0000906">
    <property type="term" value="F:6,7-dimethyl-8-ribityllumazine synthase activity"/>
    <property type="evidence" value="ECO:0007669"/>
    <property type="project" value="UniProtKB-UniRule"/>
</dbReference>
<dbReference type="Proteomes" id="UP000184050">
    <property type="component" value="Unassembled WGS sequence"/>
</dbReference>
<dbReference type="RefSeq" id="WP_073166012.1">
    <property type="nucleotide sequence ID" value="NZ_FQZE01000004.1"/>
</dbReference>
<feature type="binding site" evidence="7">
    <location>
        <begin position="87"/>
        <end position="89"/>
    </location>
    <ligand>
        <name>5-amino-6-(D-ribitylamino)uracil</name>
        <dbReference type="ChEBI" id="CHEBI:15934"/>
    </ligand>
</feature>
<name>A0A1M6D3X1_9BACT</name>
<protein>
    <recommendedName>
        <fullName evidence="3 7">6,7-dimethyl-8-ribityllumazine synthase</fullName>
        <shortName evidence="7">DMRL synthase</shortName>
        <shortName evidence="7">LS</shortName>
        <shortName evidence="7">Lumazine synthase</shortName>
        <ecNumber evidence="3 7">2.5.1.78</ecNumber>
    </recommendedName>
</protein>
<dbReference type="HAMAP" id="MF_00178">
    <property type="entry name" value="Lumazine_synth"/>
    <property type="match status" value="1"/>
</dbReference>
<comment type="catalytic activity">
    <reaction evidence="6 7">
        <text>(2S)-2-hydroxy-3-oxobutyl phosphate + 5-amino-6-(D-ribitylamino)uracil = 6,7-dimethyl-8-(1-D-ribityl)lumazine + phosphate + 2 H2O + H(+)</text>
        <dbReference type="Rhea" id="RHEA:26152"/>
        <dbReference type="ChEBI" id="CHEBI:15377"/>
        <dbReference type="ChEBI" id="CHEBI:15378"/>
        <dbReference type="ChEBI" id="CHEBI:15934"/>
        <dbReference type="ChEBI" id="CHEBI:43474"/>
        <dbReference type="ChEBI" id="CHEBI:58201"/>
        <dbReference type="ChEBI" id="CHEBI:58830"/>
        <dbReference type="EC" id="2.5.1.78"/>
    </reaction>
</comment>
<dbReference type="CDD" id="cd09209">
    <property type="entry name" value="Lumazine_synthase-I"/>
    <property type="match status" value="1"/>
</dbReference>
<dbReference type="InterPro" id="IPR002180">
    <property type="entry name" value="LS/RS"/>
</dbReference>
<comment type="function">
    <text evidence="7">Catalyzes the formation of 6,7-dimethyl-8-ribityllumazine by condensation of 5-amino-6-(D-ribitylamino)uracil with 3,4-dihydroxy-2-butanone 4-phosphate. This is the penultimate step in the biosynthesis of riboflavin.</text>
</comment>
<keyword evidence="4 7" id="KW-0686">Riboflavin biosynthesis</keyword>
<feature type="binding site" evidence="7">
    <location>
        <begin position="92"/>
        <end position="93"/>
    </location>
    <ligand>
        <name>(2S)-2-hydroxy-3-oxobutyl phosphate</name>
        <dbReference type="ChEBI" id="CHEBI:58830"/>
    </ligand>
</feature>
<keyword evidence="5 7" id="KW-0808">Transferase</keyword>
<evidence type="ECO:0000256" key="3">
    <source>
        <dbReference type="ARBA" id="ARBA00012664"/>
    </source>
</evidence>
<feature type="binding site" evidence="7">
    <location>
        <position position="29"/>
    </location>
    <ligand>
        <name>5-amino-6-(D-ribitylamino)uracil</name>
        <dbReference type="ChEBI" id="CHEBI:15934"/>
    </ligand>
</feature>
<dbReference type="SUPFAM" id="SSF52121">
    <property type="entry name" value="Lumazine synthase"/>
    <property type="match status" value="1"/>
</dbReference>
<dbReference type="GO" id="GO:0005829">
    <property type="term" value="C:cytosol"/>
    <property type="evidence" value="ECO:0007669"/>
    <property type="project" value="TreeGrafter"/>
</dbReference>
<dbReference type="Pfam" id="PF00885">
    <property type="entry name" value="DMRL_synthase"/>
    <property type="match status" value="1"/>
</dbReference>
<organism evidence="8 9">
    <name type="scientific">Tangfeifania diversioriginum</name>
    <dbReference type="NCBI Taxonomy" id="1168035"/>
    <lineage>
        <taxon>Bacteria</taxon>
        <taxon>Pseudomonadati</taxon>
        <taxon>Bacteroidota</taxon>
        <taxon>Bacteroidia</taxon>
        <taxon>Marinilabiliales</taxon>
        <taxon>Prolixibacteraceae</taxon>
        <taxon>Tangfeifania</taxon>
    </lineage>
</organism>
<dbReference type="Gene3D" id="3.40.50.960">
    <property type="entry name" value="Lumazine/riboflavin synthase"/>
    <property type="match status" value="1"/>
</dbReference>
<gene>
    <name evidence="7" type="primary">ribH</name>
    <name evidence="8" type="ORF">SAMN05444280_104187</name>
</gene>
<evidence type="ECO:0000256" key="2">
    <source>
        <dbReference type="ARBA" id="ARBA00007424"/>
    </source>
</evidence>
<dbReference type="InterPro" id="IPR036467">
    <property type="entry name" value="LS/RS_sf"/>
</dbReference>
<dbReference type="STRING" id="1168035.SAMN05444280_104187"/>
<proteinExistence type="inferred from homology"/>
<feature type="binding site" evidence="7">
    <location>
        <position position="120"/>
    </location>
    <ligand>
        <name>5-amino-6-(D-ribitylamino)uracil</name>
        <dbReference type="ChEBI" id="CHEBI:15934"/>
    </ligand>
</feature>
<evidence type="ECO:0000256" key="1">
    <source>
        <dbReference type="ARBA" id="ARBA00004917"/>
    </source>
</evidence>
<dbReference type="NCBIfam" id="TIGR00114">
    <property type="entry name" value="lumazine-synth"/>
    <property type="match status" value="1"/>
</dbReference>
<feature type="active site" description="Proton donor" evidence="7">
    <location>
        <position position="95"/>
    </location>
</feature>
<evidence type="ECO:0000256" key="4">
    <source>
        <dbReference type="ARBA" id="ARBA00022619"/>
    </source>
</evidence>
<feature type="binding site" evidence="7">
    <location>
        <position position="134"/>
    </location>
    <ligand>
        <name>(2S)-2-hydroxy-3-oxobutyl phosphate</name>
        <dbReference type="ChEBI" id="CHEBI:58830"/>
    </ligand>
</feature>
<dbReference type="GO" id="GO:0009231">
    <property type="term" value="P:riboflavin biosynthetic process"/>
    <property type="evidence" value="ECO:0007669"/>
    <property type="project" value="UniProtKB-UniRule"/>
</dbReference>
<dbReference type="PANTHER" id="PTHR21058">
    <property type="entry name" value="6,7-DIMETHYL-8-RIBITYLLUMAZINE SYNTHASE DMRL SYNTHASE LUMAZINE SYNTHASE"/>
    <property type="match status" value="1"/>
</dbReference>
<sequence>MATKDLSQYDTKSVPSAEKMRFGIVVAEWNLEVTSALAEGAVNTLKKHGASDENIKVKFVPGSFELPLGAQYFAEMDNIDAVLLLGCVIQGETRHFDFICDGVTKGTVDLNLKFNKPFVFGVLTTNTQQQALDRAGGKHGNKGDEAAVTAIKMVDLKQQFRKKAKRAGF</sequence>
<dbReference type="EMBL" id="FQZE01000004">
    <property type="protein sequence ID" value="SHI67821.1"/>
    <property type="molecule type" value="Genomic_DNA"/>
</dbReference>
<keyword evidence="9" id="KW-1185">Reference proteome</keyword>
<reference evidence="8 9" key="1">
    <citation type="submission" date="2016-11" db="EMBL/GenBank/DDBJ databases">
        <authorList>
            <person name="Jaros S."/>
            <person name="Januszkiewicz K."/>
            <person name="Wedrychowicz H."/>
        </authorList>
    </citation>
    <scope>NUCLEOTIDE SEQUENCE [LARGE SCALE GENOMIC DNA]</scope>
    <source>
        <strain evidence="8 9">DSM 27063</strain>
    </source>
</reference>
<dbReference type="InterPro" id="IPR034964">
    <property type="entry name" value="LS"/>
</dbReference>
<evidence type="ECO:0000256" key="5">
    <source>
        <dbReference type="ARBA" id="ARBA00022679"/>
    </source>
</evidence>